<dbReference type="Proteomes" id="UP000299102">
    <property type="component" value="Unassembled WGS sequence"/>
</dbReference>
<gene>
    <name evidence="2" type="ORF">EVAR_74543_1</name>
</gene>
<sequence length="97" mass="10972">MDVQEKNALCTAFLRRARDYLKTCNERGRARGRAARRQRYLPKSRGSGCAARADVQARQVRAPAGSRRHACSSDVPLSATDQYRYRESIKHHDIAAL</sequence>
<evidence type="ECO:0000313" key="2">
    <source>
        <dbReference type="EMBL" id="GBP11913.1"/>
    </source>
</evidence>
<dbReference type="AlphaFoldDB" id="A0A4C1TBK7"/>
<name>A0A4C1TBK7_EUMVA</name>
<keyword evidence="3" id="KW-1185">Reference proteome</keyword>
<evidence type="ECO:0000256" key="1">
    <source>
        <dbReference type="SAM" id="MobiDB-lite"/>
    </source>
</evidence>
<feature type="compositionally biased region" description="Basic residues" evidence="1">
    <location>
        <begin position="31"/>
        <end position="42"/>
    </location>
</feature>
<reference evidence="2 3" key="1">
    <citation type="journal article" date="2019" name="Commun. Biol.">
        <title>The bagworm genome reveals a unique fibroin gene that provides high tensile strength.</title>
        <authorList>
            <person name="Kono N."/>
            <person name="Nakamura H."/>
            <person name="Ohtoshi R."/>
            <person name="Tomita M."/>
            <person name="Numata K."/>
            <person name="Arakawa K."/>
        </authorList>
    </citation>
    <scope>NUCLEOTIDE SEQUENCE [LARGE SCALE GENOMIC DNA]</scope>
</reference>
<accession>A0A4C1TBK7</accession>
<evidence type="ECO:0000313" key="3">
    <source>
        <dbReference type="Proteomes" id="UP000299102"/>
    </source>
</evidence>
<dbReference type="EMBL" id="BGZK01000048">
    <property type="protein sequence ID" value="GBP11913.1"/>
    <property type="molecule type" value="Genomic_DNA"/>
</dbReference>
<feature type="region of interest" description="Disordered" evidence="1">
    <location>
        <begin position="31"/>
        <end position="54"/>
    </location>
</feature>
<organism evidence="2 3">
    <name type="scientific">Eumeta variegata</name>
    <name type="common">Bagworm moth</name>
    <name type="synonym">Eumeta japonica</name>
    <dbReference type="NCBI Taxonomy" id="151549"/>
    <lineage>
        <taxon>Eukaryota</taxon>
        <taxon>Metazoa</taxon>
        <taxon>Ecdysozoa</taxon>
        <taxon>Arthropoda</taxon>
        <taxon>Hexapoda</taxon>
        <taxon>Insecta</taxon>
        <taxon>Pterygota</taxon>
        <taxon>Neoptera</taxon>
        <taxon>Endopterygota</taxon>
        <taxon>Lepidoptera</taxon>
        <taxon>Glossata</taxon>
        <taxon>Ditrysia</taxon>
        <taxon>Tineoidea</taxon>
        <taxon>Psychidae</taxon>
        <taxon>Oiketicinae</taxon>
        <taxon>Eumeta</taxon>
    </lineage>
</organism>
<proteinExistence type="predicted"/>
<comment type="caution">
    <text evidence="2">The sequence shown here is derived from an EMBL/GenBank/DDBJ whole genome shotgun (WGS) entry which is preliminary data.</text>
</comment>
<protein>
    <submittedName>
        <fullName evidence="2">Uncharacterized protein</fullName>
    </submittedName>
</protein>